<evidence type="ECO:0000256" key="1">
    <source>
        <dbReference type="ARBA" id="ARBA00004906"/>
    </source>
</evidence>
<dbReference type="InterPro" id="IPR044714">
    <property type="entry name" value="AtSIBP1-like"/>
</dbReference>
<dbReference type="Gene3D" id="3.30.710.10">
    <property type="entry name" value="Potassium Channel Kv1.1, Chain A"/>
    <property type="match status" value="1"/>
</dbReference>
<dbReference type="PANTHER" id="PTHR46672:SF4">
    <property type="entry name" value="OS08G0495500 PROTEIN"/>
    <property type="match status" value="1"/>
</dbReference>
<sequence>MTAAVAYRVDTTSRLAQWRINDLAAATYRKSDPFKIGLWNWHLSVEKSRTLIIRLSPELSSLPKENPPIPIASFMIKVISLTAGERKCFVHPDVIDKQLQSSEDFVWTVEVPLSGKFIVDIEFLDIKTAPPDGGEPCSIWSGGLTCGQSNHTAIALLGRMLSEGIQTDVTINASDGSISAHRAILASRSPIIRSMFLHELKGKETAAIDISDMSIEACRALLNYMYGNVKKEEFLPHRLSLLHAADKYEISDLKDACHESLLEDINTINVLERLQNASVYHLPELKSSCLLYLVKFGKIYDIRDEFRSFLQCADRELIAEIFDQVLGAWKGF</sequence>
<dbReference type="SMART" id="SM00225">
    <property type="entry name" value="BTB"/>
    <property type="match status" value="1"/>
</dbReference>
<accession>A0A8X8ZHQ3</accession>
<keyword evidence="4" id="KW-1185">Reference proteome</keyword>
<evidence type="ECO:0000313" key="3">
    <source>
        <dbReference type="EMBL" id="KAG6405221.1"/>
    </source>
</evidence>
<dbReference type="SUPFAM" id="SSF54695">
    <property type="entry name" value="POZ domain"/>
    <property type="match status" value="1"/>
</dbReference>
<feature type="domain" description="BTB" evidence="2">
    <location>
        <begin position="167"/>
        <end position="226"/>
    </location>
</feature>
<dbReference type="Pfam" id="PF00651">
    <property type="entry name" value="BTB"/>
    <property type="match status" value="1"/>
</dbReference>
<reference evidence="3" key="2">
    <citation type="submission" date="2020-08" db="EMBL/GenBank/DDBJ databases">
        <title>Plant Genome Project.</title>
        <authorList>
            <person name="Zhang R.-G."/>
        </authorList>
    </citation>
    <scope>NUCLEOTIDE SEQUENCE</scope>
    <source>
        <strain evidence="3">Huo1</strain>
        <tissue evidence="3">Leaf</tissue>
    </source>
</reference>
<comment type="caution">
    <text evidence="3">The sequence shown here is derived from an EMBL/GenBank/DDBJ whole genome shotgun (WGS) entry which is preliminary data.</text>
</comment>
<dbReference type="OrthoDB" id="6359816at2759"/>
<protein>
    <recommendedName>
        <fullName evidence="2">BTB domain-containing protein</fullName>
    </recommendedName>
</protein>
<comment type="pathway">
    <text evidence="1">Protein modification; protein ubiquitination.</text>
</comment>
<dbReference type="AlphaFoldDB" id="A0A8X8ZHQ3"/>
<dbReference type="InterPro" id="IPR011333">
    <property type="entry name" value="SKP1/BTB/POZ_sf"/>
</dbReference>
<dbReference type="EMBL" id="PNBA02000012">
    <property type="protein sequence ID" value="KAG6405221.1"/>
    <property type="molecule type" value="Genomic_DNA"/>
</dbReference>
<organism evidence="3">
    <name type="scientific">Salvia splendens</name>
    <name type="common">Scarlet sage</name>
    <dbReference type="NCBI Taxonomy" id="180675"/>
    <lineage>
        <taxon>Eukaryota</taxon>
        <taxon>Viridiplantae</taxon>
        <taxon>Streptophyta</taxon>
        <taxon>Embryophyta</taxon>
        <taxon>Tracheophyta</taxon>
        <taxon>Spermatophyta</taxon>
        <taxon>Magnoliopsida</taxon>
        <taxon>eudicotyledons</taxon>
        <taxon>Gunneridae</taxon>
        <taxon>Pentapetalae</taxon>
        <taxon>asterids</taxon>
        <taxon>lamiids</taxon>
        <taxon>Lamiales</taxon>
        <taxon>Lamiaceae</taxon>
        <taxon>Nepetoideae</taxon>
        <taxon>Mentheae</taxon>
        <taxon>Salviinae</taxon>
        <taxon>Salvia</taxon>
        <taxon>Salvia subgen. Calosphace</taxon>
        <taxon>core Calosphace</taxon>
    </lineage>
</organism>
<dbReference type="PANTHER" id="PTHR46672">
    <property type="entry name" value="OS08G0495500 PROTEIN-RELATED"/>
    <property type="match status" value="1"/>
</dbReference>
<proteinExistence type="predicted"/>
<name>A0A8X8ZHQ3_SALSN</name>
<evidence type="ECO:0000313" key="4">
    <source>
        <dbReference type="Proteomes" id="UP000298416"/>
    </source>
</evidence>
<dbReference type="Proteomes" id="UP000298416">
    <property type="component" value="Unassembled WGS sequence"/>
</dbReference>
<dbReference type="PROSITE" id="PS50097">
    <property type="entry name" value="BTB"/>
    <property type="match status" value="1"/>
</dbReference>
<reference evidence="3" key="1">
    <citation type="submission" date="2018-01" db="EMBL/GenBank/DDBJ databases">
        <authorList>
            <person name="Mao J.F."/>
        </authorList>
    </citation>
    <scope>NUCLEOTIDE SEQUENCE</scope>
    <source>
        <strain evidence="3">Huo1</strain>
        <tissue evidence="3">Leaf</tissue>
    </source>
</reference>
<gene>
    <name evidence="3" type="ORF">SASPL_132807</name>
</gene>
<dbReference type="CDD" id="cd18186">
    <property type="entry name" value="BTB_POZ_ZBTB_KLHL-like"/>
    <property type="match status" value="1"/>
</dbReference>
<dbReference type="InterPro" id="IPR000210">
    <property type="entry name" value="BTB/POZ_dom"/>
</dbReference>
<evidence type="ECO:0000259" key="2">
    <source>
        <dbReference type="PROSITE" id="PS50097"/>
    </source>
</evidence>